<evidence type="ECO:0000313" key="1">
    <source>
        <dbReference type="EMBL" id="GFH34345.1"/>
    </source>
</evidence>
<sequence length="66" mass="7173">MGRPPEAGGGVMREYLTCPAPRCRHTVTAGEQAVDQMTDHIEAAHELPEISASFHANTLRTEREAA</sequence>
<keyword evidence="2" id="KW-1185">Reference proteome</keyword>
<protein>
    <recommendedName>
        <fullName evidence="3">DUF1059 domain-containing protein</fullName>
    </recommendedName>
</protein>
<dbReference type="EMBL" id="BLLG01000001">
    <property type="protein sequence ID" value="GFH34345.1"/>
    <property type="molecule type" value="Genomic_DNA"/>
</dbReference>
<dbReference type="AlphaFoldDB" id="A0A6A0APD8"/>
<comment type="caution">
    <text evidence="1">The sequence shown here is derived from an EMBL/GenBank/DDBJ whole genome shotgun (WGS) entry which is preliminary data.</text>
</comment>
<name>A0A6A0APD8_9ACTN</name>
<reference evidence="1 2" key="1">
    <citation type="submission" date="2020-02" db="EMBL/GenBank/DDBJ databases">
        <title>Whole Genome Shotgun Sequence of Streptomyces sp. strain CWH03.</title>
        <authorList>
            <person name="Dohra H."/>
            <person name="Kodani S."/>
            <person name="Yamamura H."/>
        </authorList>
    </citation>
    <scope>NUCLEOTIDE SEQUENCE [LARGE SCALE GENOMIC DNA]</scope>
    <source>
        <strain evidence="1 2">CWH03</strain>
    </source>
</reference>
<evidence type="ECO:0008006" key="3">
    <source>
        <dbReference type="Google" id="ProtNLM"/>
    </source>
</evidence>
<organism evidence="1 2">
    <name type="scientific">Streptomyces pacificus</name>
    <dbReference type="NCBI Taxonomy" id="2705029"/>
    <lineage>
        <taxon>Bacteria</taxon>
        <taxon>Bacillati</taxon>
        <taxon>Actinomycetota</taxon>
        <taxon>Actinomycetes</taxon>
        <taxon>Kitasatosporales</taxon>
        <taxon>Streptomycetaceae</taxon>
        <taxon>Streptomyces</taxon>
    </lineage>
</organism>
<evidence type="ECO:0000313" key="2">
    <source>
        <dbReference type="Proteomes" id="UP000484988"/>
    </source>
</evidence>
<accession>A0A6A0APD8</accession>
<proteinExistence type="predicted"/>
<dbReference type="Proteomes" id="UP000484988">
    <property type="component" value="Unassembled WGS sequence"/>
</dbReference>
<gene>
    <name evidence="1" type="ORF">SCWH03_05590</name>
</gene>